<feature type="domain" description="EGF-like" evidence="5">
    <location>
        <begin position="27"/>
        <end position="67"/>
    </location>
</feature>
<keyword evidence="1 4" id="KW-0245">EGF-like domain</keyword>
<evidence type="ECO:0000313" key="6">
    <source>
        <dbReference type="EMBL" id="KAI2665433.1"/>
    </source>
</evidence>
<comment type="caution">
    <text evidence="6">The sequence shown here is derived from an EMBL/GenBank/DDBJ whole genome shotgun (WGS) entry which is preliminary data.</text>
</comment>
<feature type="disulfide bond" evidence="4">
    <location>
        <begin position="70"/>
        <end position="80"/>
    </location>
</feature>
<evidence type="ECO:0000256" key="2">
    <source>
        <dbReference type="ARBA" id="ARBA00023157"/>
    </source>
</evidence>
<dbReference type="Pfam" id="PF12947">
    <property type="entry name" value="EGF_3"/>
    <property type="match status" value="1"/>
</dbReference>
<keyword evidence="6" id="KW-0808">Transferase</keyword>
<evidence type="ECO:0000256" key="4">
    <source>
        <dbReference type="PROSITE-ProRule" id="PRU00076"/>
    </source>
</evidence>
<sequence length="119" mass="12787">MESAERAKSLREVCEHTLTHTPLVFSEHDECVRGLNTCDENALCFNTVGGHSCSCKPGYVGNGTVCRALCEGQCLNGGSCVSPDTCVCQQGFTGKRCETVCARLFVFRHSALTSPAYTS</sequence>
<evidence type="ECO:0000256" key="1">
    <source>
        <dbReference type="ARBA" id="ARBA00022536"/>
    </source>
</evidence>
<dbReference type="PANTHER" id="PTHR24042">
    <property type="entry name" value="NEL HOMOLOG"/>
    <property type="match status" value="1"/>
</dbReference>
<dbReference type="InterPro" id="IPR024731">
    <property type="entry name" value="NELL2-like_EGF"/>
</dbReference>
<protein>
    <submittedName>
        <fullName evidence="6">Protein kinase C-binding protein NELL2</fullName>
    </submittedName>
</protein>
<dbReference type="InterPro" id="IPR000742">
    <property type="entry name" value="EGF"/>
</dbReference>
<gene>
    <name evidence="6" type="ORF">H4Q32_021724</name>
</gene>
<reference evidence="6 7" key="1">
    <citation type="submission" date="2022-01" db="EMBL/GenBank/DDBJ databases">
        <title>A high-quality chromosome-level genome assembly of rohu carp, Labeo rohita.</title>
        <authorList>
            <person name="Arick M.A. II"/>
            <person name="Hsu C.-Y."/>
            <person name="Magbanua Z."/>
            <person name="Pechanova O."/>
            <person name="Grover C."/>
            <person name="Miller E."/>
            <person name="Thrash A."/>
            <person name="Ezzel L."/>
            <person name="Alam S."/>
            <person name="Benzie J."/>
            <person name="Hamilton M."/>
            <person name="Karsi A."/>
            <person name="Lawrence M.L."/>
            <person name="Peterson D.G."/>
        </authorList>
    </citation>
    <scope>NUCLEOTIDE SEQUENCE [LARGE SCALE GENOMIC DNA]</scope>
    <source>
        <strain evidence="7">BAU-BD-2019</strain>
        <tissue evidence="6">Blood</tissue>
    </source>
</reference>
<dbReference type="CDD" id="cd00054">
    <property type="entry name" value="EGF_CA"/>
    <property type="match status" value="1"/>
</dbReference>
<name>A0ABQ8MRG5_LABRO</name>
<dbReference type="GO" id="GO:0016301">
    <property type="term" value="F:kinase activity"/>
    <property type="evidence" value="ECO:0007669"/>
    <property type="project" value="UniProtKB-KW"/>
</dbReference>
<dbReference type="PROSITE" id="PS50026">
    <property type="entry name" value="EGF_3"/>
    <property type="match status" value="2"/>
</dbReference>
<dbReference type="Pfam" id="PF00008">
    <property type="entry name" value="EGF"/>
    <property type="match status" value="1"/>
</dbReference>
<proteinExistence type="predicted"/>
<organism evidence="6 7">
    <name type="scientific">Labeo rohita</name>
    <name type="common">Indian major carp</name>
    <name type="synonym">Cyprinus rohita</name>
    <dbReference type="NCBI Taxonomy" id="84645"/>
    <lineage>
        <taxon>Eukaryota</taxon>
        <taxon>Metazoa</taxon>
        <taxon>Chordata</taxon>
        <taxon>Craniata</taxon>
        <taxon>Vertebrata</taxon>
        <taxon>Euteleostomi</taxon>
        <taxon>Actinopterygii</taxon>
        <taxon>Neopterygii</taxon>
        <taxon>Teleostei</taxon>
        <taxon>Ostariophysi</taxon>
        <taxon>Cypriniformes</taxon>
        <taxon>Cyprinidae</taxon>
        <taxon>Labeoninae</taxon>
        <taxon>Labeonini</taxon>
        <taxon>Labeo</taxon>
    </lineage>
</organism>
<dbReference type="InterPro" id="IPR051586">
    <property type="entry name" value="PKC-binding_NELL"/>
</dbReference>
<dbReference type="InterPro" id="IPR001881">
    <property type="entry name" value="EGF-like_Ca-bd_dom"/>
</dbReference>
<accession>A0ABQ8MRG5</accession>
<dbReference type="PROSITE" id="PS00022">
    <property type="entry name" value="EGF_1"/>
    <property type="match status" value="1"/>
</dbReference>
<evidence type="ECO:0000259" key="5">
    <source>
        <dbReference type="PROSITE" id="PS50026"/>
    </source>
</evidence>
<dbReference type="SUPFAM" id="SSF57196">
    <property type="entry name" value="EGF/Laminin"/>
    <property type="match status" value="2"/>
</dbReference>
<keyword evidence="7" id="KW-1185">Reference proteome</keyword>
<keyword evidence="6" id="KW-0418">Kinase</keyword>
<keyword evidence="2 4" id="KW-1015">Disulfide bond</keyword>
<dbReference type="Gene3D" id="2.10.25.10">
    <property type="entry name" value="Laminin"/>
    <property type="match status" value="2"/>
</dbReference>
<feature type="domain" description="EGF-like" evidence="5">
    <location>
        <begin position="68"/>
        <end position="98"/>
    </location>
</feature>
<evidence type="ECO:0000256" key="3">
    <source>
        <dbReference type="ARBA" id="ARBA00023180"/>
    </source>
</evidence>
<keyword evidence="3" id="KW-0325">Glycoprotein</keyword>
<comment type="caution">
    <text evidence="4">Lacks conserved residue(s) required for the propagation of feature annotation.</text>
</comment>
<dbReference type="SMART" id="SM00181">
    <property type="entry name" value="EGF"/>
    <property type="match status" value="2"/>
</dbReference>
<dbReference type="SMART" id="SM00179">
    <property type="entry name" value="EGF_CA"/>
    <property type="match status" value="1"/>
</dbReference>
<feature type="disulfide bond" evidence="4">
    <location>
        <begin position="88"/>
        <end position="97"/>
    </location>
</feature>
<dbReference type="PANTHER" id="PTHR24042:SF0">
    <property type="entry name" value="PROTEIN KINASE C-BINDING PROTEIN NELL2"/>
    <property type="match status" value="1"/>
</dbReference>
<dbReference type="Proteomes" id="UP000830375">
    <property type="component" value="Unassembled WGS sequence"/>
</dbReference>
<evidence type="ECO:0000313" key="7">
    <source>
        <dbReference type="Proteomes" id="UP000830375"/>
    </source>
</evidence>
<dbReference type="EMBL" id="JACTAM010000004">
    <property type="protein sequence ID" value="KAI2665433.1"/>
    <property type="molecule type" value="Genomic_DNA"/>
</dbReference>
<dbReference type="PROSITE" id="PS01186">
    <property type="entry name" value="EGF_2"/>
    <property type="match status" value="1"/>
</dbReference>